<organism evidence="2 3">
    <name type="scientific">Jejuia pallidilutea</name>
    <dbReference type="NCBI Taxonomy" id="504487"/>
    <lineage>
        <taxon>Bacteria</taxon>
        <taxon>Pseudomonadati</taxon>
        <taxon>Bacteroidota</taxon>
        <taxon>Flavobacteriia</taxon>
        <taxon>Flavobacteriales</taxon>
        <taxon>Flavobacteriaceae</taxon>
        <taxon>Jejuia</taxon>
    </lineage>
</organism>
<reference evidence="2 3" key="1">
    <citation type="journal article" date="2014" name="Genome Announc.">
        <title>Draft Genome Sequence of Marine Flavobacterium Jejuia pallidilutea Strain 11shimoA1 and Pigmentation Mutants.</title>
        <authorList>
            <person name="Takatani N."/>
            <person name="Nakanishi M."/>
            <person name="Meirelles P."/>
            <person name="Mino S."/>
            <person name="Suda W."/>
            <person name="Oshima K."/>
            <person name="Hattori M."/>
            <person name="Ohkuma M."/>
            <person name="Hosokawa M."/>
            <person name="Miyashita K."/>
            <person name="Thompson F.L."/>
            <person name="Niwa A."/>
            <person name="Sawabe T."/>
            <person name="Sawabe T."/>
        </authorList>
    </citation>
    <scope>NUCLEOTIDE SEQUENCE [LARGE SCALE GENOMIC DNA]</scope>
    <source>
        <strain evidence="2 3">JCM 19301</strain>
    </source>
</reference>
<feature type="transmembrane region" description="Helical" evidence="1">
    <location>
        <begin position="19"/>
        <end position="35"/>
    </location>
</feature>
<dbReference type="Proteomes" id="UP000029641">
    <property type="component" value="Unassembled WGS sequence"/>
</dbReference>
<evidence type="ECO:0000313" key="2">
    <source>
        <dbReference type="EMBL" id="GAL69043.1"/>
    </source>
</evidence>
<keyword evidence="1" id="KW-0812">Transmembrane</keyword>
<keyword evidence="1" id="KW-0472">Membrane</keyword>
<keyword evidence="1" id="KW-1133">Transmembrane helix</keyword>
<accession>A0A090VYP9</accession>
<evidence type="ECO:0000313" key="3">
    <source>
        <dbReference type="Proteomes" id="UP000029641"/>
    </source>
</evidence>
<name>A0A090VYP9_9FLAO</name>
<evidence type="ECO:0000256" key="1">
    <source>
        <dbReference type="SAM" id="Phobius"/>
    </source>
</evidence>
<gene>
    <name evidence="2" type="ORF">JCM19301_1665</name>
</gene>
<sequence length="39" mass="4567">MCFEEGFSANFFKLSSKDFWYLFLLASVCTAYALLPQFM</sequence>
<protein>
    <submittedName>
        <fullName evidence="2">Uncharacterized protein</fullName>
    </submittedName>
</protein>
<comment type="caution">
    <text evidence="2">The sequence shown here is derived from an EMBL/GenBank/DDBJ whole genome shotgun (WGS) entry which is preliminary data.</text>
</comment>
<dbReference type="EMBL" id="BBNR01000034">
    <property type="protein sequence ID" value="GAL69043.1"/>
    <property type="molecule type" value="Genomic_DNA"/>
</dbReference>
<proteinExistence type="predicted"/>
<dbReference type="AlphaFoldDB" id="A0A090VYP9"/>